<evidence type="ECO:0000313" key="1">
    <source>
        <dbReference type="EMBL" id="KAK9729956.1"/>
    </source>
</evidence>
<organism evidence="1 2">
    <name type="scientific">Popillia japonica</name>
    <name type="common">Japanese beetle</name>
    <dbReference type="NCBI Taxonomy" id="7064"/>
    <lineage>
        <taxon>Eukaryota</taxon>
        <taxon>Metazoa</taxon>
        <taxon>Ecdysozoa</taxon>
        <taxon>Arthropoda</taxon>
        <taxon>Hexapoda</taxon>
        <taxon>Insecta</taxon>
        <taxon>Pterygota</taxon>
        <taxon>Neoptera</taxon>
        <taxon>Endopterygota</taxon>
        <taxon>Coleoptera</taxon>
        <taxon>Polyphaga</taxon>
        <taxon>Scarabaeiformia</taxon>
        <taxon>Scarabaeidae</taxon>
        <taxon>Rutelinae</taxon>
        <taxon>Popillia</taxon>
    </lineage>
</organism>
<proteinExistence type="predicted"/>
<reference evidence="1 2" key="1">
    <citation type="journal article" date="2024" name="BMC Genomics">
        <title>De novo assembly and annotation of Popillia japonica's genome with initial clues to its potential as an invasive pest.</title>
        <authorList>
            <person name="Cucini C."/>
            <person name="Boschi S."/>
            <person name="Funari R."/>
            <person name="Cardaioli E."/>
            <person name="Iannotti N."/>
            <person name="Marturano G."/>
            <person name="Paoli F."/>
            <person name="Bruttini M."/>
            <person name="Carapelli A."/>
            <person name="Frati F."/>
            <person name="Nardi F."/>
        </authorList>
    </citation>
    <scope>NUCLEOTIDE SEQUENCE [LARGE SCALE GENOMIC DNA]</scope>
    <source>
        <strain evidence="1">DMR45628</strain>
    </source>
</reference>
<dbReference type="SUPFAM" id="SSF56219">
    <property type="entry name" value="DNase I-like"/>
    <property type="match status" value="1"/>
</dbReference>
<comment type="caution">
    <text evidence="1">The sequence shown here is derived from an EMBL/GenBank/DDBJ whole genome shotgun (WGS) entry which is preliminary data.</text>
</comment>
<gene>
    <name evidence="1" type="ORF">QE152_g15597</name>
</gene>
<name>A0AAW1L7E6_POPJA</name>
<dbReference type="Gene3D" id="3.60.10.10">
    <property type="entry name" value="Endonuclease/exonuclease/phosphatase"/>
    <property type="match status" value="1"/>
</dbReference>
<dbReference type="Proteomes" id="UP001458880">
    <property type="component" value="Unassembled WGS sequence"/>
</dbReference>
<dbReference type="AlphaFoldDB" id="A0AAW1L7E6"/>
<dbReference type="EMBL" id="JASPKY010000155">
    <property type="protein sequence ID" value="KAK9729956.1"/>
    <property type="molecule type" value="Genomic_DNA"/>
</dbReference>
<protein>
    <submittedName>
        <fullName evidence="1">Uncharacterized protein</fullName>
    </submittedName>
</protein>
<accession>A0AAW1L7E6</accession>
<evidence type="ECO:0000313" key="2">
    <source>
        <dbReference type="Proteomes" id="UP001458880"/>
    </source>
</evidence>
<keyword evidence="2" id="KW-1185">Reference proteome</keyword>
<dbReference type="InterPro" id="IPR036691">
    <property type="entry name" value="Endo/exonu/phosph_ase_sf"/>
</dbReference>
<sequence>MMILSKFADFFERSDLSCRACPCLVMAVRIVFQNVNSLRTKCKDFLSGILNHHANIVCVTEINLLPSINDAKRIPPGYVVFRRDRIHASKRNGGGVLMAANVSLPITHKIDWSCDGVEALWMRIKCSGYGDQGVYLCCQGVYVFHLVMIVPLY</sequence>